<dbReference type="GO" id="GO:0005576">
    <property type="term" value="C:extracellular region"/>
    <property type="evidence" value="ECO:0007669"/>
    <property type="project" value="UniProtKB-SubCell"/>
</dbReference>
<organism evidence="6 7">
    <name type="scientific">Mytilus coruscus</name>
    <name type="common">Sea mussel</name>
    <dbReference type="NCBI Taxonomy" id="42192"/>
    <lineage>
        <taxon>Eukaryota</taxon>
        <taxon>Metazoa</taxon>
        <taxon>Spiralia</taxon>
        <taxon>Lophotrochozoa</taxon>
        <taxon>Mollusca</taxon>
        <taxon>Bivalvia</taxon>
        <taxon>Autobranchia</taxon>
        <taxon>Pteriomorphia</taxon>
        <taxon>Mytilida</taxon>
        <taxon>Mytiloidea</taxon>
        <taxon>Mytilidae</taxon>
        <taxon>Mytilinae</taxon>
        <taxon>Mytilus</taxon>
    </lineage>
</organism>
<keyword evidence="7" id="KW-1185">Reference proteome</keyword>
<evidence type="ECO:0000256" key="2">
    <source>
        <dbReference type="ARBA" id="ARBA00022525"/>
    </source>
</evidence>
<dbReference type="Gene3D" id="2.60.120.40">
    <property type="match status" value="1"/>
</dbReference>
<dbReference type="Proteomes" id="UP000507470">
    <property type="component" value="Unassembled WGS sequence"/>
</dbReference>
<dbReference type="AlphaFoldDB" id="A0A6J8EPP5"/>
<evidence type="ECO:0000259" key="5">
    <source>
        <dbReference type="PROSITE" id="PS50871"/>
    </source>
</evidence>
<evidence type="ECO:0000256" key="1">
    <source>
        <dbReference type="ARBA" id="ARBA00004613"/>
    </source>
</evidence>
<dbReference type="EMBL" id="CACVKT020009575">
    <property type="protein sequence ID" value="CAC5422357.1"/>
    <property type="molecule type" value="Genomic_DNA"/>
</dbReference>
<evidence type="ECO:0000256" key="4">
    <source>
        <dbReference type="SAM" id="SignalP"/>
    </source>
</evidence>
<accession>A0A6J8EPP5</accession>
<comment type="subcellular location">
    <subcellularLocation>
        <location evidence="1">Secreted</location>
    </subcellularLocation>
</comment>
<keyword evidence="3 4" id="KW-0732">Signal</keyword>
<dbReference type="InterPro" id="IPR050822">
    <property type="entry name" value="Cerebellin_Synaptic_Org"/>
</dbReference>
<dbReference type="InterPro" id="IPR001073">
    <property type="entry name" value="C1q_dom"/>
</dbReference>
<dbReference type="PANTHER" id="PTHR22923:SF116">
    <property type="entry name" value="C1Q DOMAIN-CONTAINING PROTEIN"/>
    <property type="match status" value="1"/>
</dbReference>
<dbReference type="PANTHER" id="PTHR22923">
    <property type="entry name" value="CEREBELLIN-RELATED"/>
    <property type="match status" value="1"/>
</dbReference>
<dbReference type="PRINTS" id="PR00007">
    <property type="entry name" value="COMPLEMNTC1Q"/>
</dbReference>
<keyword evidence="2" id="KW-0964">Secreted</keyword>
<dbReference type="SUPFAM" id="SSF49842">
    <property type="entry name" value="TNF-like"/>
    <property type="match status" value="1"/>
</dbReference>
<feature type="chain" id="PRO_5026825347" description="C1q domain-containing protein" evidence="4">
    <location>
        <begin position="17"/>
        <end position="272"/>
    </location>
</feature>
<dbReference type="SMART" id="SM00110">
    <property type="entry name" value="C1Q"/>
    <property type="match status" value="1"/>
</dbReference>
<dbReference type="Pfam" id="PF00386">
    <property type="entry name" value="C1q"/>
    <property type="match status" value="1"/>
</dbReference>
<reference evidence="6 7" key="1">
    <citation type="submission" date="2020-06" db="EMBL/GenBank/DDBJ databases">
        <authorList>
            <person name="Li R."/>
            <person name="Bekaert M."/>
        </authorList>
    </citation>
    <scope>NUCLEOTIDE SEQUENCE [LARGE SCALE GENOMIC DNA]</scope>
    <source>
        <strain evidence="7">wild</strain>
    </source>
</reference>
<dbReference type="OrthoDB" id="6141606at2759"/>
<dbReference type="PROSITE" id="PS50871">
    <property type="entry name" value="C1Q"/>
    <property type="match status" value="1"/>
</dbReference>
<proteinExistence type="predicted"/>
<name>A0A6J8EPP5_MYTCO</name>
<sequence length="272" mass="30570">MFISLVVCLTVSYACCDISVAQESEISYLKDKFMQMEKIMTKQEIRIAYLEETVLRQNTEILDLNVEVSQLRPNIRTLERSLNSLKNILRRKTAASRRIMTESVTKPDIEQTYVPNSVHVDENGKGKRLLLPGTSTVNTAIGFYAYLSQNENNPGLHHIIIFYVKRTNVGNGYNSFSGMFTVPQSGLYAFAVSIIMNHGYASFEIVKNNEVQGTLFVDAQHSDEFRSSSITVLLGLVQGDVVFVRTSSTYTPHGSISSWKDARSSFAGWLIQ</sequence>
<evidence type="ECO:0000313" key="7">
    <source>
        <dbReference type="Proteomes" id="UP000507470"/>
    </source>
</evidence>
<feature type="signal peptide" evidence="4">
    <location>
        <begin position="1"/>
        <end position="16"/>
    </location>
</feature>
<feature type="domain" description="C1q" evidence="5">
    <location>
        <begin position="136"/>
        <end position="272"/>
    </location>
</feature>
<evidence type="ECO:0000256" key="3">
    <source>
        <dbReference type="ARBA" id="ARBA00022729"/>
    </source>
</evidence>
<dbReference type="InterPro" id="IPR008983">
    <property type="entry name" value="Tumour_necrosis_fac-like_dom"/>
</dbReference>
<gene>
    <name evidence="6" type="ORF">MCOR_54409</name>
</gene>
<evidence type="ECO:0000313" key="6">
    <source>
        <dbReference type="EMBL" id="CAC5422357.1"/>
    </source>
</evidence>
<protein>
    <recommendedName>
        <fullName evidence="5">C1q domain-containing protein</fullName>
    </recommendedName>
</protein>